<evidence type="ECO:0000313" key="2">
    <source>
        <dbReference type="EMBL" id="GMK43330.1"/>
    </source>
</evidence>
<comment type="caution">
    <text evidence="2">The sequence shown here is derived from an EMBL/GenBank/DDBJ whole genome shotgun (WGS) entry which is preliminary data.</text>
</comment>
<name>A0ABQ6NFH5_9BACL</name>
<evidence type="ECO:0008006" key="4">
    <source>
        <dbReference type="Google" id="ProtNLM"/>
    </source>
</evidence>
<feature type="transmembrane region" description="Helical" evidence="1">
    <location>
        <begin position="6"/>
        <end position="22"/>
    </location>
</feature>
<feature type="transmembrane region" description="Helical" evidence="1">
    <location>
        <begin position="146"/>
        <end position="166"/>
    </location>
</feature>
<dbReference type="InterPro" id="IPR058247">
    <property type="entry name" value="DUF1453"/>
</dbReference>
<accession>A0ABQ6NFH5</accession>
<dbReference type="EMBL" id="BTCL01000001">
    <property type="protein sequence ID" value="GMK43330.1"/>
    <property type="molecule type" value="Genomic_DNA"/>
</dbReference>
<feature type="transmembrane region" description="Helical" evidence="1">
    <location>
        <begin position="91"/>
        <end position="113"/>
    </location>
</feature>
<feature type="transmembrane region" description="Helical" evidence="1">
    <location>
        <begin position="34"/>
        <end position="53"/>
    </location>
</feature>
<dbReference type="RefSeq" id="WP_317978677.1">
    <property type="nucleotide sequence ID" value="NZ_BTCL01000001.1"/>
</dbReference>
<dbReference type="Pfam" id="PF07301">
    <property type="entry name" value="DUF1453"/>
    <property type="match status" value="1"/>
</dbReference>
<feature type="transmembrane region" description="Helical" evidence="1">
    <location>
        <begin position="59"/>
        <end position="79"/>
    </location>
</feature>
<proteinExistence type="predicted"/>
<protein>
    <recommendedName>
        <fullName evidence="4">DUF1453 domain-containing protein</fullName>
    </recommendedName>
</protein>
<keyword evidence="1" id="KW-0472">Membrane</keyword>
<reference evidence="2 3" key="1">
    <citation type="submission" date="2023-05" db="EMBL/GenBank/DDBJ databases">
        <title>Draft genome of Paenibacillus sp. CCS26.</title>
        <authorList>
            <person name="Akita H."/>
            <person name="Shinto Y."/>
            <person name="Kimura Z."/>
        </authorList>
    </citation>
    <scope>NUCLEOTIDE SEQUENCE [LARGE SCALE GENOMIC DNA]</scope>
    <source>
        <strain evidence="2 3">CCS26</strain>
    </source>
</reference>
<dbReference type="Proteomes" id="UP001285921">
    <property type="component" value="Unassembled WGS sequence"/>
</dbReference>
<keyword evidence="1" id="KW-1133">Transmembrane helix</keyword>
<keyword evidence="1" id="KW-0812">Transmembrane</keyword>
<evidence type="ECO:0000313" key="3">
    <source>
        <dbReference type="Proteomes" id="UP001285921"/>
    </source>
</evidence>
<keyword evidence="3" id="KW-1185">Reference proteome</keyword>
<sequence>MNQIGSYIIPLLVILFVVYRRLKRSVGFQPFKPSRLKMRIGIFSIIGILLLASGFPHPAIYISDAIGIACGAVIAYYAIKHSRFEQREDTLFYRTHVGIETLVVLLFIGRIAFRIIEMFGTGGATAMNPALNNETAQMQQYTNDPLTAATFFLLVAYYIGYYTFILRKSDEKAAVS</sequence>
<evidence type="ECO:0000256" key="1">
    <source>
        <dbReference type="SAM" id="Phobius"/>
    </source>
</evidence>
<gene>
    <name evidence="2" type="ORF">PghCCS26_04570</name>
</gene>
<organism evidence="2 3">
    <name type="scientific">Paenibacillus glycanilyticus</name>
    <dbReference type="NCBI Taxonomy" id="126569"/>
    <lineage>
        <taxon>Bacteria</taxon>
        <taxon>Bacillati</taxon>
        <taxon>Bacillota</taxon>
        <taxon>Bacilli</taxon>
        <taxon>Bacillales</taxon>
        <taxon>Paenibacillaceae</taxon>
        <taxon>Paenibacillus</taxon>
    </lineage>
</organism>